<keyword evidence="2" id="KW-1185">Reference proteome</keyword>
<evidence type="ECO:0000313" key="1">
    <source>
        <dbReference type="EMBL" id="KAI3762901.1"/>
    </source>
</evidence>
<organism evidence="1 2">
    <name type="scientific">Smallanthus sonchifolius</name>
    <dbReference type="NCBI Taxonomy" id="185202"/>
    <lineage>
        <taxon>Eukaryota</taxon>
        <taxon>Viridiplantae</taxon>
        <taxon>Streptophyta</taxon>
        <taxon>Embryophyta</taxon>
        <taxon>Tracheophyta</taxon>
        <taxon>Spermatophyta</taxon>
        <taxon>Magnoliopsida</taxon>
        <taxon>eudicotyledons</taxon>
        <taxon>Gunneridae</taxon>
        <taxon>Pentapetalae</taxon>
        <taxon>asterids</taxon>
        <taxon>campanulids</taxon>
        <taxon>Asterales</taxon>
        <taxon>Asteraceae</taxon>
        <taxon>Asteroideae</taxon>
        <taxon>Heliantheae alliance</taxon>
        <taxon>Millerieae</taxon>
        <taxon>Smallanthus</taxon>
    </lineage>
</organism>
<gene>
    <name evidence="1" type="ORF">L1987_53343</name>
</gene>
<reference evidence="1 2" key="2">
    <citation type="journal article" date="2022" name="Mol. Ecol. Resour.">
        <title>The genomes of chicory, endive, great burdock and yacon provide insights into Asteraceae paleo-polyploidization history and plant inulin production.</title>
        <authorList>
            <person name="Fan W."/>
            <person name="Wang S."/>
            <person name="Wang H."/>
            <person name="Wang A."/>
            <person name="Jiang F."/>
            <person name="Liu H."/>
            <person name="Zhao H."/>
            <person name="Xu D."/>
            <person name="Zhang Y."/>
        </authorList>
    </citation>
    <scope>NUCLEOTIDE SEQUENCE [LARGE SCALE GENOMIC DNA]</scope>
    <source>
        <strain evidence="2">cv. Yunnan</strain>
        <tissue evidence="1">Leaves</tissue>
    </source>
</reference>
<dbReference type="Proteomes" id="UP001056120">
    <property type="component" value="Linkage Group LG17"/>
</dbReference>
<dbReference type="EMBL" id="CM042034">
    <property type="protein sequence ID" value="KAI3762901.1"/>
    <property type="molecule type" value="Genomic_DNA"/>
</dbReference>
<evidence type="ECO:0000313" key="2">
    <source>
        <dbReference type="Proteomes" id="UP001056120"/>
    </source>
</evidence>
<comment type="caution">
    <text evidence="1">The sequence shown here is derived from an EMBL/GenBank/DDBJ whole genome shotgun (WGS) entry which is preliminary data.</text>
</comment>
<sequence length="107" mass="13531">MKIPHYWEYELTERNHVLRDRKGHRVLEALREDIPLQQMFKDEEEVREPAIMMRGFESRFVREEYDWDGGIRQVVDQRRPAEFRNWPSRDREMWDRQSREMEENMRY</sequence>
<reference evidence="2" key="1">
    <citation type="journal article" date="2022" name="Mol. Ecol. Resour.">
        <title>The genomes of chicory, endive, great burdock and yacon provide insights into Asteraceae palaeo-polyploidization history and plant inulin production.</title>
        <authorList>
            <person name="Fan W."/>
            <person name="Wang S."/>
            <person name="Wang H."/>
            <person name="Wang A."/>
            <person name="Jiang F."/>
            <person name="Liu H."/>
            <person name="Zhao H."/>
            <person name="Xu D."/>
            <person name="Zhang Y."/>
        </authorList>
    </citation>
    <scope>NUCLEOTIDE SEQUENCE [LARGE SCALE GENOMIC DNA]</scope>
    <source>
        <strain evidence="2">cv. Yunnan</strain>
    </source>
</reference>
<protein>
    <submittedName>
        <fullName evidence="1">Uncharacterized protein</fullName>
    </submittedName>
</protein>
<accession>A0ACB9EW09</accession>
<name>A0ACB9EW09_9ASTR</name>
<proteinExistence type="predicted"/>